<evidence type="ECO:0000313" key="4">
    <source>
        <dbReference type="RefSeq" id="XP_035689897.1"/>
    </source>
</evidence>
<dbReference type="PANTHER" id="PTHR21301:SF11">
    <property type="entry name" value="GIY-YIG DOMAIN-CONTAINING PROTEIN"/>
    <property type="match status" value="1"/>
</dbReference>
<dbReference type="PROSITE" id="PS50878">
    <property type="entry name" value="RT_POL"/>
    <property type="match status" value="1"/>
</dbReference>
<dbReference type="PROSITE" id="PS50164">
    <property type="entry name" value="GIY_YIG"/>
    <property type="match status" value="1"/>
</dbReference>
<reference evidence="3" key="1">
    <citation type="journal article" date="2020" name="Nat. Ecol. Evol.">
        <title>Deeply conserved synteny resolves early events in vertebrate evolution.</title>
        <authorList>
            <person name="Simakov O."/>
            <person name="Marletaz F."/>
            <person name="Yue J.X."/>
            <person name="O'Connell B."/>
            <person name="Jenkins J."/>
            <person name="Brandt A."/>
            <person name="Calef R."/>
            <person name="Tung C.H."/>
            <person name="Huang T.K."/>
            <person name="Schmutz J."/>
            <person name="Satoh N."/>
            <person name="Yu J.K."/>
            <person name="Putnam N.H."/>
            <person name="Green R.E."/>
            <person name="Rokhsar D.S."/>
        </authorList>
    </citation>
    <scope>NUCLEOTIDE SEQUENCE [LARGE SCALE GENOMIC DNA]</scope>
    <source>
        <strain evidence="3">S238N-H82</strain>
    </source>
</reference>
<dbReference type="SUPFAM" id="SSF56672">
    <property type="entry name" value="DNA/RNA polymerases"/>
    <property type="match status" value="1"/>
</dbReference>
<name>A0A9J7N1W9_BRAFL</name>
<dbReference type="Proteomes" id="UP000001554">
    <property type="component" value="Chromosome 10"/>
</dbReference>
<dbReference type="AlphaFoldDB" id="A0A9J7N1W9"/>
<dbReference type="Pfam" id="PF00078">
    <property type="entry name" value="RVT_1"/>
    <property type="match status" value="1"/>
</dbReference>
<dbReference type="RefSeq" id="XP_035689897.1">
    <property type="nucleotide sequence ID" value="XM_035834004.1"/>
</dbReference>
<dbReference type="CDD" id="cd10442">
    <property type="entry name" value="GIY-YIG_PLEs"/>
    <property type="match status" value="1"/>
</dbReference>
<dbReference type="InterPro" id="IPR058912">
    <property type="entry name" value="HTH_animal"/>
</dbReference>
<dbReference type="InterPro" id="IPR000305">
    <property type="entry name" value="GIY-YIG_endonuc"/>
</dbReference>
<dbReference type="Pfam" id="PF26215">
    <property type="entry name" value="HTH_animal"/>
    <property type="match status" value="1"/>
</dbReference>
<keyword evidence="3" id="KW-1185">Reference proteome</keyword>
<evidence type="ECO:0000259" key="2">
    <source>
        <dbReference type="PROSITE" id="PS50878"/>
    </source>
</evidence>
<organism evidence="3 4">
    <name type="scientific">Branchiostoma floridae</name>
    <name type="common">Florida lancelet</name>
    <name type="synonym">Amphioxus</name>
    <dbReference type="NCBI Taxonomy" id="7739"/>
    <lineage>
        <taxon>Eukaryota</taxon>
        <taxon>Metazoa</taxon>
        <taxon>Chordata</taxon>
        <taxon>Cephalochordata</taxon>
        <taxon>Leptocardii</taxon>
        <taxon>Amphioxiformes</taxon>
        <taxon>Branchiostomatidae</taxon>
        <taxon>Branchiostoma</taxon>
    </lineage>
</organism>
<sequence length="815" mass="94498">MYNLHKRIKDHYGKFCLDSVRKLEDTSRKIADFRNHQRFSLRCLKTGITPVSLRLKSPIHGFKAGKIIANTERKLLNERIRQINYKLDGLKAKQKDLQDFLRCRLSNDDFNEVLEFISRVQLNQHEKVKSRQQNKFERLSQKSFKSRADIDPNWRRSGQTVQDQTDERWVKNLSSYELSDSEKSVLSKGLNYAITPNKLPVVDIITETESAIRRAHLSHQKAEVLRTKIATTLKVSKLPTSNITREEQKAIQDLSKNTDIVILPADKGRCTVILDKQQYHTKVQDLLQDQDTYLLLKKDPTPSYRTRINAALKNLENAKVIDRLTYLKLYPKGQQPPAFYGLPKIHKLGIPLRPIVSSIQSVTYELARFLAKIIGPLVGKSVHHVKNSNDFVDKIKDVVVQEDETIISFDVCSLFTSIPPKGAVDVVREFLQSDDSLQDRCKLSVDQICHLLELCLECTYFTYDGKFYKQLHGCAMGSPVSPIVANLYMEKFEEKALSSFPGPPPAFWYRYVDDTCCKLKKEVSDDFFQHINHVDRYITFTKEMSHDNTLPFLDAKLRVENDGHINLSVYRKPTHTDQYLHFESHHPLEQKLGVIRTLFNRADTIVTSVEDKSKEQEHLRTALSKCGYKPWTFNKALKPSHESRKPPRKSQLDRTKTVNITIPYIQGVSEKIRRILQSQDIATNFKPYSTLKQRLVHPKDKLNKNIKSNVIYRLKCDDTQCKETYIGETSQPLKERYKQHCRASTSKFSSAIWHHLNIHNGHSFSLDTTDILDREPRWFERGVKEAIYERIYRPSLNRKGGLRTDLSSAWNDVLK</sequence>
<protein>
    <submittedName>
        <fullName evidence="4">Uncharacterized protein LOC118425173</fullName>
    </submittedName>
</protein>
<accession>A0A9J7N1W9</accession>
<evidence type="ECO:0000313" key="3">
    <source>
        <dbReference type="Proteomes" id="UP000001554"/>
    </source>
</evidence>
<dbReference type="InterPro" id="IPR000477">
    <property type="entry name" value="RT_dom"/>
</dbReference>
<dbReference type="KEGG" id="bfo:118425173"/>
<dbReference type="OMA" id="RVENDGH"/>
<proteinExistence type="predicted"/>
<evidence type="ECO:0000259" key="1">
    <source>
        <dbReference type="PROSITE" id="PS50164"/>
    </source>
</evidence>
<feature type="domain" description="Reverse transcriptase" evidence="2">
    <location>
        <begin position="323"/>
        <end position="596"/>
    </location>
</feature>
<gene>
    <name evidence="4" type="primary">LOC118425173</name>
</gene>
<dbReference type="OrthoDB" id="9999961at2759"/>
<reference evidence="4" key="2">
    <citation type="submission" date="2025-08" db="UniProtKB">
        <authorList>
            <consortium name="RefSeq"/>
        </authorList>
    </citation>
    <scope>IDENTIFICATION</scope>
    <source>
        <strain evidence="4">S238N-H82</strain>
        <tissue evidence="4">Testes</tissue>
    </source>
</reference>
<dbReference type="CDD" id="cd00304">
    <property type="entry name" value="RT_like"/>
    <property type="match status" value="1"/>
</dbReference>
<dbReference type="PANTHER" id="PTHR21301">
    <property type="entry name" value="REVERSE TRANSCRIPTASE"/>
    <property type="match status" value="1"/>
</dbReference>
<dbReference type="InterPro" id="IPR043502">
    <property type="entry name" value="DNA/RNA_pol_sf"/>
</dbReference>
<dbReference type="GeneID" id="118425173"/>
<feature type="domain" description="GIY-YIG" evidence="1">
    <location>
        <begin position="707"/>
        <end position="798"/>
    </location>
</feature>